<sequence>MDIGGSDGLLVDGAPPCGRLGVVCCYGAHRHVAILSPGEWNRA</sequence>
<proteinExistence type="predicted"/>
<reference evidence="1 2" key="1">
    <citation type="submission" date="2018-12" db="EMBL/GenBank/DDBJ databases">
        <authorList>
            <consortium name="Pathogen Informatics"/>
        </authorList>
    </citation>
    <scope>NUCLEOTIDE SEQUENCE [LARGE SCALE GENOMIC DNA]</scope>
    <source>
        <strain evidence="1 2">NCTC10783</strain>
    </source>
</reference>
<evidence type="ECO:0000313" key="1">
    <source>
        <dbReference type="EMBL" id="VEE49383.1"/>
    </source>
</evidence>
<dbReference type="Proteomes" id="UP000278078">
    <property type="component" value="Chromosome"/>
</dbReference>
<accession>A0A3S4NBX5</accession>
<evidence type="ECO:0000313" key="2">
    <source>
        <dbReference type="Proteomes" id="UP000278078"/>
    </source>
</evidence>
<dbReference type="EMBL" id="LR134300">
    <property type="protein sequence ID" value="VEE49383.1"/>
    <property type="molecule type" value="Genomic_DNA"/>
</dbReference>
<gene>
    <name evidence="1" type="ORF">NCTC10783_05328</name>
</gene>
<dbReference type="AlphaFoldDB" id="A0A3S4NBX5"/>
<organism evidence="1 2">
    <name type="scientific">Pseudomonas fluorescens</name>
    <dbReference type="NCBI Taxonomy" id="294"/>
    <lineage>
        <taxon>Bacteria</taxon>
        <taxon>Pseudomonadati</taxon>
        <taxon>Pseudomonadota</taxon>
        <taxon>Gammaproteobacteria</taxon>
        <taxon>Pseudomonadales</taxon>
        <taxon>Pseudomonadaceae</taxon>
        <taxon>Pseudomonas</taxon>
    </lineage>
</organism>
<protein>
    <submittedName>
        <fullName evidence="1">Uncharacterized protein</fullName>
    </submittedName>
</protein>
<name>A0A3S4NBX5_PSEFL</name>